<keyword evidence="3" id="KW-1185">Reference proteome</keyword>
<dbReference type="GO" id="GO:0005506">
    <property type="term" value="F:iron ion binding"/>
    <property type="evidence" value="ECO:0007669"/>
    <property type="project" value="InterPro"/>
</dbReference>
<dbReference type="GO" id="GO:0051536">
    <property type="term" value="F:iron-sulfur cluster binding"/>
    <property type="evidence" value="ECO:0007669"/>
    <property type="project" value="InterPro"/>
</dbReference>
<dbReference type="Proteomes" id="UP000653305">
    <property type="component" value="Unassembled WGS sequence"/>
</dbReference>
<sequence length="105" mass="11820">MLRHVTNKILGQGCDPLRRMYHERVVDHYSNLRNVGSFDKSDPNVETGLIGAPSYGDVMKLQIKVDEESRRIVDACFQTFRCGSDVAFSSVGMCFSPKVSYLNNT</sequence>
<dbReference type="GO" id="GO:0016226">
    <property type="term" value="P:iron-sulfur cluster assembly"/>
    <property type="evidence" value="ECO:0007669"/>
    <property type="project" value="InterPro"/>
</dbReference>
<evidence type="ECO:0000313" key="3">
    <source>
        <dbReference type="Proteomes" id="UP000653305"/>
    </source>
</evidence>
<comment type="caution">
    <text evidence="2">The sequence shown here is derived from an EMBL/GenBank/DDBJ whole genome shotgun (WGS) entry which is preliminary data.</text>
</comment>
<organism evidence="2 3">
    <name type="scientific">Phtheirospermum japonicum</name>
    <dbReference type="NCBI Taxonomy" id="374723"/>
    <lineage>
        <taxon>Eukaryota</taxon>
        <taxon>Viridiplantae</taxon>
        <taxon>Streptophyta</taxon>
        <taxon>Embryophyta</taxon>
        <taxon>Tracheophyta</taxon>
        <taxon>Spermatophyta</taxon>
        <taxon>Magnoliopsida</taxon>
        <taxon>eudicotyledons</taxon>
        <taxon>Gunneridae</taxon>
        <taxon>Pentapetalae</taxon>
        <taxon>asterids</taxon>
        <taxon>lamiids</taxon>
        <taxon>Lamiales</taxon>
        <taxon>Orobanchaceae</taxon>
        <taxon>Orobanchaceae incertae sedis</taxon>
        <taxon>Phtheirospermum</taxon>
    </lineage>
</organism>
<reference evidence="2" key="1">
    <citation type="submission" date="2020-07" db="EMBL/GenBank/DDBJ databases">
        <title>Ethylene signaling mediates host invasion by parasitic plants.</title>
        <authorList>
            <person name="Yoshida S."/>
        </authorList>
    </citation>
    <scope>NUCLEOTIDE SEQUENCE</scope>
    <source>
        <strain evidence="2">Okayama</strain>
    </source>
</reference>
<dbReference type="AlphaFoldDB" id="A0A830BEL7"/>
<dbReference type="OrthoDB" id="1925777at2759"/>
<feature type="domain" description="NIF system FeS cluster assembly NifU N-terminal" evidence="1">
    <location>
        <begin position="20"/>
        <end position="91"/>
    </location>
</feature>
<evidence type="ECO:0000259" key="1">
    <source>
        <dbReference type="Pfam" id="PF01592"/>
    </source>
</evidence>
<accession>A0A830BEL7</accession>
<dbReference type="Pfam" id="PF01592">
    <property type="entry name" value="NifU_N"/>
    <property type="match status" value="1"/>
</dbReference>
<dbReference type="CDD" id="cd06664">
    <property type="entry name" value="IscU_like"/>
    <property type="match status" value="1"/>
</dbReference>
<dbReference type="PANTHER" id="PTHR10093">
    <property type="entry name" value="IRON-SULFUR CLUSTER ASSEMBLY ENZYME NIFU HOMOLOG"/>
    <property type="match status" value="1"/>
</dbReference>
<proteinExistence type="predicted"/>
<dbReference type="Gene3D" id="3.90.1010.10">
    <property type="match status" value="1"/>
</dbReference>
<name>A0A830BEL7_9LAMI</name>
<evidence type="ECO:0000313" key="2">
    <source>
        <dbReference type="EMBL" id="GFP83719.1"/>
    </source>
</evidence>
<dbReference type="InterPro" id="IPR002871">
    <property type="entry name" value="NIF_FeS_clus_asmbl_NifU_N"/>
</dbReference>
<dbReference type="EMBL" id="BMAC01000069">
    <property type="protein sequence ID" value="GFP83719.1"/>
    <property type="molecule type" value="Genomic_DNA"/>
</dbReference>
<protein>
    <submittedName>
        <fullName evidence="2">Iron-sulfur cluster assembly protein 1</fullName>
    </submittedName>
</protein>
<dbReference type="SUPFAM" id="SSF82649">
    <property type="entry name" value="SufE/NifU"/>
    <property type="match status" value="1"/>
</dbReference>
<gene>
    <name evidence="2" type="ORF">PHJA_000515400</name>
</gene>